<dbReference type="EMBL" id="JARVKF010000440">
    <property type="protein sequence ID" value="KAK9413380.1"/>
    <property type="molecule type" value="Genomic_DNA"/>
</dbReference>
<reference evidence="7 8" key="1">
    <citation type="journal article" date="2024" name="J. Plant Pathol.">
        <title>Sequence and assembly of the genome of Seiridium unicorne, isolate CBS 538.82, causal agent of cypress canker disease.</title>
        <authorList>
            <person name="Scali E."/>
            <person name="Rocca G.D."/>
            <person name="Danti R."/>
            <person name="Garbelotto M."/>
            <person name="Barberini S."/>
            <person name="Baroncelli R."/>
            <person name="Emiliani G."/>
        </authorList>
    </citation>
    <scope>NUCLEOTIDE SEQUENCE [LARGE SCALE GENOMIC DNA]</scope>
    <source>
        <strain evidence="7 8">BM-138-508</strain>
    </source>
</reference>
<dbReference type="Proteomes" id="UP001408356">
    <property type="component" value="Unassembled WGS sequence"/>
</dbReference>
<sequence>MTAEQAPSHYRALVLDSIGADLRIEQRSMPDAVPGSIVVRILASPVLSYQRDIYDGTRAYTFSTPIVGGGSAVGRVVSVGPDATVLQPGKLVWVDCFVRGRDDSDAVFLWGIHEGSSESSKKLAREVWHDGTYAEIARVPLENCIPLDEDRLCAGGDKGLDYSPRDLIYLWYLTVPFGGLRSIDVKPGETVVVCPATGSFGGAGVHVAAALGARVIAMGRNEEELARLRTFVRKGIPSARIETVRITGDKDADTASLKAFGTIDAVLDLSPPAAAQSTHLLSAIAALRRGGRISIMGHVGLNIIDWNFLFNDLIAKAKLMYDREDLLLFVKMLEAGLFGRGAEFVETKYFALEDWQKAFDEAAAYTGIGRIVAFSL</sequence>
<dbReference type="InterPro" id="IPR011032">
    <property type="entry name" value="GroES-like_sf"/>
</dbReference>
<dbReference type="PANTHER" id="PTHR43350">
    <property type="entry name" value="NAD-DEPENDENT ALCOHOL DEHYDROGENASE"/>
    <property type="match status" value="1"/>
</dbReference>
<evidence type="ECO:0000256" key="2">
    <source>
        <dbReference type="ARBA" id="ARBA00008072"/>
    </source>
</evidence>
<evidence type="ECO:0000313" key="8">
    <source>
        <dbReference type="Proteomes" id="UP001408356"/>
    </source>
</evidence>
<comment type="similarity">
    <text evidence="2">Belongs to the zinc-containing alcohol dehydrogenase family.</text>
</comment>
<keyword evidence="5" id="KW-0560">Oxidoreductase</keyword>
<organism evidence="7 8">
    <name type="scientific">Seiridium unicorne</name>
    <dbReference type="NCBI Taxonomy" id="138068"/>
    <lineage>
        <taxon>Eukaryota</taxon>
        <taxon>Fungi</taxon>
        <taxon>Dikarya</taxon>
        <taxon>Ascomycota</taxon>
        <taxon>Pezizomycotina</taxon>
        <taxon>Sordariomycetes</taxon>
        <taxon>Xylariomycetidae</taxon>
        <taxon>Amphisphaeriales</taxon>
        <taxon>Sporocadaceae</taxon>
        <taxon>Seiridium</taxon>
    </lineage>
</organism>
<feature type="domain" description="Alcohol dehydrogenase-like N-terminal" evidence="6">
    <location>
        <begin position="34"/>
        <end position="148"/>
    </location>
</feature>
<dbReference type="SUPFAM" id="SSF50129">
    <property type="entry name" value="GroES-like"/>
    <property type="match status" value="1"/>
</dbReference>
<protein>
    <submittedName>
        <fullName evidence="7">Alcohol dehydrogenase protein</fullName>
    </submittedName>
</protein>
<dbReference type="PANTHER" id="PTHR43350:SF17">
    <property type="entry name" value="NAD-DEPENDENT ALCOHOL DEHYDROGENASE"/>
    <property type="match status" value="1"/>
</dbReference>
<evidence type="ECO:0000256" key="4">
    <source>
        <dbReference type="ARBA" id="ARBA00022833"/>
    </source>
</evidence>
<evidence type="ECO:0000256" key="3">
    <source>
        <dbReference type="ARBA" id="ARBA00022723"/>
    </source>
</evidence>
<keyword evidence="8" id="KW-1185">Reference proteome</keyword>
<gene>
    <name evidence="7" type="ORF">SUNI508_02579</name>
</gene>
<dbReference type="Gene3D" id="3.40.50.720">
    <property type="entry name" value="NAD(P)-binding Rossmann-like Domain"/>
    <property type="match status" value="1"/>
</dbReference>
<dbReference type="InterPro" id="IPR036291">
    <property type="entry name" value="NAD(P)-bd_dom_sf"/>
</dbReference>
<name>A0ABR2UFI5_9PEZI</name>
<proteinExistence type="inferred from homology"/>
<dbReference type="Pfam" id="PF08240">
    <property type="entry name" value="ADH_N"/>
    <property type="match status" value="1"/>
</dbReference>
<dbReference type="CDD" id="cd05188">
    <property type="entry name" value="MDR"/>
    <property type="match status" value="1"/>
</dbReference>
<keyword evidence="4" id="KW-0862">Zinc</keyword>
<comment type="cofactor">
    <cofactor evidence="1">
        <name>Zn(2+)</name>
        <dbReference type="ChEBI" id="CHEBI:29105"/>
    </cofactor>
</comment>
<keyword evidence="3" id="KW-0479">Metal-binding</keyword>
<evidence type="ECO:0000256" key="1">
    <source>
        <dbReference type="ARBA" id="ARBA00001947"/>
    </source>
</evidence>
<accession>A0ABR2UFI5</accession>
<dbReference type="SUPFAM" id="SSF51735">
    <property type="entry name" value="NAD(P)-binding Rossmann-fold domains"/>
    <property type="match status" value="1"/>
</dbReference>
<evidence type="ECO:0000256" key="5">
    <source>
        <dbReference type="ARBA" id="ARBA00023002"/>
    </source>
</evidence>
<evidence type="ECO:0000313" key="7">
    <source>
        <dbReference type="EMBL" id="KAK9413380.1"/>
    </source>
</evidence>
<comment type="caution">
    <text evidence="7">The sequence shown here is derived from an EMBL/GenBank/DDBJ whole genome shotgun (WGS) entry which is preliminary data.</text>
</comment>
<evidence type="ECO:0000259" key="6">
    <source>
        <dbReference type="Pfam" id="PF08240"/>
    </source>
</evidence>
<dbReference type="InterPro" id="IPR013154">
    <property type="entry name" value="ADH-like_N"/>
</dbReference>
<dbReference type="Gene3D" id="3.90.180.10">
    <property type="entry name" value="Medium-chain alcohol dehydrogenases, catalytic domain"/>
    <property type="match status" value="1"/>
</dbReference>